<gene>
    <name evidence="1" type="primary">Acey_s0012.g1681</name>
    <name evidence="1" type="ORF">Y032_0012g1681</name>
</gene>
<organism evidence="1 2">
    <name type="scientific">Ancylostoma ceylanicum</name>
    <dbReference type="NCBI Taxonomy" id="53326"/>
    <lineage>
        <taxon>Eukaryota</taxon>
        <taxon>Metazoa</taxon>
        <taxon>Ecdysozoa</taxon>
        <taxon>Nematoda</taxon>
        <taxon>Chromadorea</taxon>
        <taxon>Rhabditida</taxon>
        <taxon>Rhabditina</taxon>
        <taxon>Rhabditomorpha</taxon>
        <taxon>Strongyloidea</taxon>
        <taxon>Ancylostomatidae</taxon>
        <taxon>Ancylostomatinae</taxon>
        <taxon>Ancylostoma</taxon>
    </lineage>
</organism>
<comment type="caution">
    <text evidence="1">The sequence shown here is derived from an EMBL/GenBank/DDBJ whole genome shotgun (WGS) entry which is preliminary data.</text>
</comment>
<evidence type="ECO:0000313" key="1">
    <source>
        <dbReference type="EMBL" id="EYC25065.1"/>
    </source>
</evidence>
<proteinExistence type="predicted"/>
<sequence length="83" mass="9711">MAGKSTFCSSRSIREVKSISKNLWIFKGKLSQQPTFLRNLFRGQLLDSQTFPENWILTRRYFEPSSIRQLKERNNAWVSGGEI</sequence>
<dbReference type="EMBL" id="JARK01001348">
    <property type="protein sequence ID" value="EYC25065.1"/>
    <property type="molecule type" value="Genomic_DNA"/>
</dbReference>
<protein>
    <submittedName>
        <fullName evidence="1">Uncharacterized protein</fullName>
    </submittedName>
</protein>
<evidence type="ECO:0000313" key="2">
    <source>
        <dbReference type="Proteomes" id="UP000024635"/>
    </source>
</evidence>
<dbReference type="Proteomes" id="UP000024635">
    <property type="component" value="Unassembled WGS sequence"/>
</dbReference>
<reference evidence="2" key="1">
    <citation type="journal article" date="2015" name="Nat. Genet.">
        <title>The genome and transcriptome of the zoonotic hookworm Ancylostoma ceylanicum identify infection-specific gene families.</title>
        <authorList>
            <person name="Schwarz E.M."/>
            <person name="Hu Y."/>
            <person name="Antoshechkin I."/>
            <person name="Miller M.M."/>
            <person name="Sternberg P.W."/>
            <person name="Aroian R.V."/>
        </authorList>
    </citation>
    <scope>NUCLEOTIDE SEQUENCE</scope>
    <source>
        <strain evidence="2">HY135</strain>
    </source>
</reference>
<dbReference type="AlphaFoldDB" id="A0A016VCE9"/>
<keyword evidence="2" id="KW-1185">Reference proteome</keyword>
<accession>A0A016VCE9</accession>
<name>A0A016VCE9_9BILA</name>